<evidence type="ECO:0000313" key="2">
    <source>
        <dbReference type="Proteomes" id="UP000265000"/>
    </source>
</evidence>
<dbReference type="SUPFAM" id="SSF48726">
    <property type="entry name" value="Immunoglobulin"/>
    <property type="match status" value="1"/>
</dbReference>
<dbReference type="Gene3D" id="2.60.40.10">
    <property type="entry name" value="Immunoglobulins"/>
    <property type="match status" value="1"/>
</dbReference>
<dbReference type="InterPro" id="IPR013783">
    <property type="entry name" value="Ig-like_fold"/>
</dbReference>
<dbReference type="Ensembl" id="ENSFHET00000004837.1">
    <property type="protein sequence ID" value="ENSFHEP00000006836.1"/>
    <property type="gene ID" value="ENSFHEG00000007918.1"/>
</dbReference>
<reference evidence="1" key="2">
    <citation type="submission" date="2025-09" db="UniProtKB">
        <authorList>
            <consortium name="Ensembl"/>
        </authorList>
    </citation>
    <scope>IDENTIFICATION</scope>
</reference>
<keyword evidence="2" id="KW-1185">Reference proteome</keyword>
<sequence length="160" mass="18264">MSTCPKSPWLKMVISALQDGDTKEPRRGEEGTNITVRCSFRFSGSRRFFCRETCEGENILIETTDDRAQRGRYSILYEEKDFASFDLMDVSITGLKTSDSGRYWCRLDKTWAGTLYDDFDLVVTEGEFSPKNLPSLLFLCPTTPKHSTLQSVIHPFLHAT</sequence>
<name>A0A3Q2P3W8_FUNHE</name>
<dbReference type="AlphaFoldDB" id="A0A3Q2P3W8"/>
<evidence type="ECO:0008006" key="3">
    <source>
        <dbReference type="Google" id="ProtNLM"/>
    </source>
</evidence>
<protein>
    <recommendedName>
        <fullName evidence="3">Immunoglobulin subtype domain-containing protein</fullName>
    </recommendedName>
</protein>
<dbReference type="Proteomes" id="UP000265000">
    <property type="component" value="Unplaced"/>
</dbReference>
<accession>A0A3Q2P3W8</accession>
<reference evidence="1" key="1">
    <citation type="submission" date="2025-08" db="UniProtKB">
        <authorList>
            <consortium name="Ensembl"/>
        </authorList>
    </citation>
    <scope>IDENTIFICATION</scope>
</reference>
<evidence type="ECO:0000313" key="1">
    <source>
        <dbReference type="Ensembl" id="ENSFHEP00000006836.1"/>
    </source>
</evidence>
<dbReference type="InterPro" id="IPR036179">
    <property type="entry name" value="Ig-like_dom_sf"/>
</dbReference>
<proteinExistence type="predicted"/>
<dbReference type="GeneTree" id="ENSGT01070000254036"/>
<organism evidence="1 2">
    <name type="scientific">Fundulus heteroclitus</name>
    <name type="common">Killifish</name>
    <name type="synonym">Mummichog</name>
    <dbReference type="NCBI Taxonomy" id="8078"/>
    <lineage>
        <taxon>Eukaryota</taxon>
        <taxon>Metazoa</taxon>
        <taxon>Chordata</taxon>
        <taxon>Craniata</taxon>
        <taxon>Vertebrata</taxon>
        <taxon>Euteleostomi</taxon>
        <taxon>Actinopterygii</taxon>
        <taxon>Neopterygii</taxon>
        <taxon>Teleostei</taxon>
        <taxon>Neoteleostei</taxon>
        <taxon>Acanthomorphata</taxon>
        <taxon>Ovalentaria</taxon>
        <taxon>Atherinomorphae</taxon>
        <taxon>Cyprinodontiformes</taxon>
        <taxon>Fundulidae</taxon>
        <taxon>Fundulus</taxon>
    </lineage>
</organism>